<sequence>MQPNHIAAAHRIPAYKTCVPAVVVQFHSRDVKEALLTMFREVRRRSAYLTANKINKAFPADSVRERPSLTRKHTVSRQPQEKMSGVMLGVCLVSGRDILRQEKLRGQS</sequence>
<organism evidence="1">
    <name type="scientific">Cuerna arida</name>
    <dbReference type="NCBI Taxonomy" id="1464854"/>
    <lineage>
        <taxon>Eukaryota</taxon>
        <taxon>Metazoa</taxon>
        <taxon>Ecdysozoa</taxon>
        <taxon>Arthropoda</taxon>
        <taxon>Hexapoda</taxon>
        <taxon>Insecta</taxon>
        <taxon>Pterygota</taxon>
        <taxon>Neoptera</taxon>
        <taxon>Paraneoptera</taxon>
        <taxon>Hemiptera</taxon>
        <taxon>Auchenorrhyncha</taxon>
        <taxon>Membracoidea</taxon>
        <taxon>Cicadellidae</taxon>
        <taxon>Cicadellinae</taxon>
        <taxon>Proconiini</taxon>
        <taxon>Cuerna</taxon>
    </lineage>
</organism>
<proteinExistence type="predicted"/>
<dbReference type="AlphaFoldDB" id="A0A1B6FL13"/>
<gene>
    <name evidence="1" type="ORF">g.4372</name>
</gene>
<feature type="non-terminal residue" evidence="1">
    <location>
        <position position="108"/>
    </location>
</feature>
<protein>
    <submittedName>
        <fullName evidence="1">Uncharacterized protein</fullName>
    </submittedName>
</protein>
<evidence type="ECO:0000313" key="1">
    <source>
        <dbReference type="EMBL" id="JAS50867.1"/>
    </source>
</evidence>
<dbReference type="EMBL" id="GECZ01018902">
    <property type="protein sequence ID" value="JAS50867.1"/>
    <property type="molecule type" value="Transcribed_RNA"/>
</dbReference>
<name>A0A1B6FL13_9HEMI</name>
<accession>A0A1B6FL13</accession>
<reference evidence="1" key="1">
    <citation type="submission" date="2015-11" db="EMBL/GenBank/DDBJ databases">
        <title>De novo transcriptome assembly of four potential Pierce s Disease insect vectors from Arizona vineyards.</title>
        <authorList>
            <person name="Tassone E.E."/>
        </authorList>
    </citation>
    <scope>NUCLEOTIDE SEQUENCE</scope>
</reference>